<keyword evidence="1" id="KW-0472">Membrane</keyword>
<reference evidence="2" key="1">
    <citation type="submission" date="2019-08" db="EMBL/GenBank/DDBJ databases">
        <authorList>
            <person name="Kucharzyk K."/>
            <person name="Murdoch R.W."/>
            <person name="Higgins S."/>
            <person name="Loffler F."/>
        </authorList>
    </citation>
    <scope>NUCLEOTIDE SEQUENCE</scope>
</reference>
<keyword evidence="1" id="KW-0812">Transmembrane</keyword>
<evidence type="ECO:0000313" key="2">
    <source>
        <dbReference type="EMBL" id="MPM66896.1"/>
    </source>
</evidence>
<accession>A0A645BNF1</accession>
<dbReference type="AlphaFoldDB" id="A0A645BNF1"/>
<name>A0A645BNF1_9ZZZZ</name>
<comment type="caution">
    <text evidence="2">The sequence shown here is derived from an EMBL/GenBank/DDBJ whole genome shotgun (WGS) entry which is preliminary data.</text>
</comment>
<organism evidence="2">
    <name type="scientific">bioreactor metagenome</name>
    <dbReference type="NCBI Taxonomy" id="1076179"/>
    <lineage>
        <taxon>unclassified sequences</taxon>
        <taxon>metagenomes</taxon>
        <taxon>ecological metagenomes</taxon>
    </lineage>
</organism>
<dbReference type="EMBL" id="VSSQ01021364">
    <property type="protein sequence ID" value="MPM66896.1"/>
    <property type="molecule type" value="Genomic_DNA"/>
</dbReference>
<keyword evidence="1" id="KW-1133">Transmembrane helix</keyword>
<gene>
    <name evidence="2" type="ORF">SDC9_113808</name>
</gene>
<feature type="transmembrane region" description="Helical" evidence="1">
    <location>
        <begin position="21"/>
        <end position="41"/>
    </location>
</feature>
<proteinExistence type="predicted"/>
<sequence>MVGLSGADYLDPVRFTHGYRLAMYVTAGLLGLGGLVSWFGLRGTAPAARARAGEPGPTGP</sequence>
<protein>
    <submittedName>
        <fullName evidence="2">Uncharacterized protein</fullName>
    </submittedName>
</protein>
<evidence type="ECO:0000256" key="1">
    <source>
        <dbReference type="SAM" id="Phobius"/>
    </source>
</evidence>